<dbReference type="SUPFAM" id="SSF103473">
    <property type="entry name" value="MFS general substrate transporter"/>
    <property type="match status" value="1"/>
</dbReference>
<sequence length="383" mass="42306">MNRPLYATITLIMSGIFIASNLYTMIPLQKLITDTYDTTAQSSSLASFCFIMFYAAGLFVFGIWSDLADEKNILVYGMVSVSILTFLISFAGNYILFLVLRSLQGFAAAAFPPAAFSYVFRLFDVRTRTISIALINTGFLFAGIFGQVLSAFLAFRFSFEAVFYGFSLFYFICFLSLQAALTNVRKQTVRERKILTPILTCIRFPPLQKLYAISFFLLFTVLLFYGGIEMYIIQSDHHFSLSLQTFRLTGLLGMIPAFFTHVLQKKFGAFHLLTFSLVLMTIGLIPSSLSLNEASLTFSSIALIASTSLSIPMVILLVGEYGEKFRGRAISLYSFTLLAGAGAGSLLAALIPFPLILIGSSVLFGGLTFLSIVMHRQELSGSV</sequence>
<dbReference type="Proteomes" id="UP000294650">
    <property type="component" value="Unassembled WGS sequence"/>
</dbReference>
<keyword evidence="4" id="KW-1003">Cell membrane</keyword>
<dbReference type="PROSITE" id="PS50850">
    <property type="entry name" value="MFS"/>
    <property type="match status" value="1"/>
</dbReference>
<feature type="transmembrane region" description="Helical" evidence="8">
    <location>
        <begin position="161"/>
        <end position="184"/>
    </location>
</feature>
<feature type="transmembrane region" description="Helical" evidence="8">
    <location>
        <begin position="355"/>
        <end position="374"/>
    </location>
</feature>
<feature type="transmembrane region" description="Helical" evidence="8">
    <location>
        <begin position="245"/>
        <end position="263"/>
    </location>
</feature>
<protein>
    <submittedName>
        <fullName evidence="10">Putative MFS family arabinose efflux permease</fullName>
    </submittedName>
</protein>
<evidence type="ECO:0000256" key="2">
    <source>
        <dbReference type="ARBA" id="ARBA00008335"/>
    </source>
</evidence>
<keyword evidence="7 8" id="KW-0472">Membrane</keyword>
<comment type="similarity">
    <text evidence="2">Belongs to the major facilitator superfamily.</text>
</comment>
<keyword evidence="11" id="KW-1185">Reference proteome</keyword>
<evidence type="ECO:0000256" key="6">
    <source>
        <dbReference type="ARBA" id="ARBA00022989"/>
    </source>
</evidence>
<keyword evidence="5 8" id="KW-0812">Transmembrane</keyword>
<feature type="domain" description="Major facilitator superfamily (MFS) profile" evidence="9">
    <location>
        <begin position="7"/>
        <end position="378"/>
    </location>
</feature>
<feature type="transmembrane region" description="Helical" evidence="8">
    <location>
        <begin position="73"/>
        <end position="97"/>
    </location>
</feature>
<feature type="transmembrane region" description="Helical" evidence="8">
    <location>
        <begin position="330"/>
        <end position="349"/>
    </location>
</feature>
<evidence type="ECO:0000256" key="7">
    <source>
        <dbReference type="ARBA" id="ARBA00023136"/>
    </source>
</evidence>
<evidence type="ECO:0000313" key="10">
    <source>
        <dbReference type="EMBL" id="TCT16697.1"/>
    </source>
</evidence>
<dbReference type="OrthoDB" id="9781156at2"/>
<feature type="transmembrane region" description="Helical" evidence="8">
    <location>
        <begin position="45"/>
        <end position="64"/>
    </location>
</feature>
<keyword evidence="3" id="KW-0813">Transport</keyword>
<feature type="transmembrane region" description="Helical" evidence="8">
    <location>
        <begin position="210"/>
        <end position="233"/>
    </location>
</feature>
<comment type="caution">
    <text evidence="10">The sequence shown here is derived from an EMBL/GenBank/DDBJ whole genome shotgun (WGS) entry which is preliminary data.</text>
</comment>
<dbReference type="InterPro" id="IPR036259">
    <property type="entry name" value="MFS_trans_sf"/>
</dbReference>
<feature type="transmembrane region" description="Helical" evidence="8">
    <location>
        <begin position="132"/>
        <end position="155"/>
    </location>
</feature>
<dbReference type="RefSeq" id="WP_132373161.1">
    <property type="nucleotide sequence ID" value="NZ_SMAN01000033.1"/>
</dbReference>
<evidence type="ECO:0000256" key="1">
    <source>
        <dbReference type="ARBA" id="ARBA00004651"/>
    </source>
</evidence>
<reference evidence="10 11" key="1">
    <citation type="submission" date="2019-03" db="EMBL/GenBank/DDBJ databases">
        <title>Genomic Encyclopedia of Type Strains, Phase IV (KMG-IV): sequencing the most valuable type-strain genomes for metagenomic binning, comparative biology and taxonomic classification.</title>
        <authorList>
            <person name="Goeker M."/>
        </authorList>
    </citation>
    <scope>NUCLEOTIDE SEQUENCE [LARGE SCALE GENOMIC DNA]</scope>
    <source>
        <strain evidence="10 11">DSM 25894</strain>
    </source>
</reference>
<dbReference type="GO" id="GO:0005886">
    <property type="term" value="C:plasma membrane"/>
    <property type="evidence" value="ECO:0007669"/>
    <property type="project" value="UniProtKB-SubCell"/>
</dbReference>
<dbReference type="Gene3D" id="1.20.1250.20">
    <property type="entry name" value="MFS general substrate transporter like domains"/>
    <property type="match status" value="1"/>
</dbReference>
<feature type="transmembrane region" description="Helical" evidence="8">
    <location>
        <begin position="103"/>
        <end position="120"/>
    </location>
</feature>
<feature type="transmembrane region" description="Helical" evidence="8">
    <location>
        <begin position="295"/>
        <end position="318"/>
    </location>
</feature>
<feature type="transmembrane region" description="Helical" evidence="8">
    <location>
        <begin position="270"/>
        <end position="289"/>
    </location>
</feature>
<feature type="transmembrane region" description="Helical" evidence="8">
    <location>
        <begin position="5"/>
        <end position="25"/>
    </location>
</feature>
<dbReference type="GO" id="GO:0022857">
    <property type="term" value="F:transmembrane transporter activity"/>
    <property type="evidence" value="ECO:0007669"/>
    <property type="project" value="InterPro"/>
</dbReference>
<proteinExistence type="inferred from homology"/>
<dbReference type="PANTHER" id="PTHR43271">
    <property type="entry name" value="BLL2771 PROTEIN"/>
    <property type="match status" value="1"/>
</dbReference>
<dbReference type="Pfam" id="PF07690">
    <property type="entry name" value="MFS_1"/>
    <property type="match status" value="1"/>
</dbReference>
<evidence type="ECO:0000313" key="11">
    <source>
        <dbReference type="Proteomes" id="UP000294650"/>
    </source>
</evidence>
<evidence type="ECO:0000259" key="9">
    <source>
        <dbReference type="PROSITE" id="PS50850"/>
    </source>
</evidence>
<name>A0A4R3MN83_9BACI</name>
<keyword evidence="6 8" id="KW-1133">Transmembrane helix</keyword>
<dbReference type="PANTHER" id="PTHR43271:SF2">
    <property type="entry name" value="BLL2771 PROTEIN"/>
    <property type="match status" value="1"/>
</dbReference>
<dbReference type="AlphaFoldDB" id="A0A4R3MN83"/>
<dbReference type="InterPro" id="IPR011701">
    <property type="entry name" value="MFS"/>
</dbReference>
<accession>A0A4R3MN83</accession>
<dbReference type="InterPro" id="IPR020846">
    <property type="entry name" value="MFS_dom"/>
</dbReference>
<evidence type="ECO:0000256" key="3">
    <source>
        <dbReference type="ARBA" id="ARBA00022448"/>
    </source>
</evidence>
<comment type="subcellular location">
    <subcellularLocation>
        <location evidence="1">Cell membrane</location>
        <topology evidence="1">Multi-pass membrane protein</topology>
    </subcellularLocation>
</comment>
<gene>
    <name evidence="10" type="ORF">EDD68_13314</name>
</gene>
<dbReference type="EMBL" id="SMAN01000033">
    <property type="protein sequence ID" value="TCT16697.1"/>
    <property type="molecule type" value="Genomic_DNA"/>
</dbReference>
<evidence type="ECO:0000256" key="8">
    <source>
        <dbReference type="SAM" id="Phobius"/>
    </source>
</evidence>
<organism evidence="10 11">
    <name type="scientific">Melghiribacillus thermohalophilus</name>
    <dbReference type="NCBI Taxonomy" id="1324956"/>
    <lineage>
        <taxon>Bacteria</taxon>
        <taxon>Bacillati</taxon>
        <taxon>Bacillota</taxon>
        <taxon>Bacilli</taxon>
        <taxon>Bacillales</taxon>
        <taxon>Bacillaceae</taxon>
        <taxon>Melghiribacillus</taxon>
    </lineage>
</organism>
<evidence type="ECO:0000256" key="5">
    <source>
        <dbReference type="ARBA" id="ARBA00022692"/>
    </source>
</evidence>
<evidence type="ECO:0000256" key="4">
    <source>
        <dbReference type="ARBA" id="ARBA00022475"/>
    </source>
</evidence>